<keyword evidence="2" id="KW-0472">Membrane</keyword>
<evidence type="ECO:0000313" key="3">
    <source>
        <dbReference type="EMBL" id="KAK5608326.1"/>
    </source>
</evidence>
<evidence type="ECO:0008006" key="5">
    <source>
        <dbReference type="Google" id="ProtNLM"/>
    </source>
</evidence>
<feature type="transmembrane region" description="Helical" evidence="2">
    <location>
        <begin position="147"/>
        <end position="166"/>
    </location>
</feature>
<feature type="transmembrane region" description="Helical" evidence="2">
    <location>
        <begin position="120"/>
        <end position="140"/>
    </location>
</feature>
<dbReference type="Proteomes" id="UP001311232">
    <property type="component" value="Unassembled WGS sequence"/>
</dbReference>
<evidence type="ECO:0000256" key="1">
    <source>
        <dbReference type="SAM" id="MobiDB-lite"/>
    </source>
</evidence>
<feature type="region of interest" description="Disordered" evidence="1">
    <location>
        <begin position="274"/>
        <end position="298"/>
    </location>
</feature>
<dbReference type="AlphaFoldDB" id="A0AAV9RHA4"/>
<feature type="transmembrane region" description="Helical" evidence="2">
    <location>
        <begin position="225"/>
        <end position="244"/>
    </location>
</feature>
<organism evidence="3 4">
    <name type="scientific">Crenichthys baileyi</name>
    <name type="common">White River springfish</name>
    <dbReference type="NCBI Taxonomy" id="28760"/>
    <lineage>
        <taxon>Eukaryota</taxon>
        <taxon>Metazoa</taxon>
        <taxon>Chordata</taxon>
        <taxon>Craniata</taxon>
        <taxon>Vertebrata</taxon>
        <taxon>Euteleostomi</taxon>
        <taxon>Actinopterygii</taxon>
        <taxon>Neopterygii</taxon>
        <taxon>Teleostei</taxon>
        <taxon>Neoteleostei</taxon>
        <taxon>Acanthomorphata</taxon>
        <taxon>Ovalentaria</taxon>
        <taxon>Atherinomorphae</taxon>
        <taxon>Cyprinodontiformes</taxon>
        <taxon>Goodeidae</taxon>
        <taxon>Crenichthys</taxon>
    </lineage>
</organism>
<evidence type="ECO:0000313" key="4">
    <source>
        <dbReference type="Proteomes" id="UP001311232"/>
    </source>
</evidence>
<keyword evidence="4" id="KW-1185">Reference proteome</keyword>
<evidence type="ECO:0000256" key="2">
    <source>
        <dbReference type="SAM" id="Phobius"/>
    </source>
</evidence>
<reference evidence="3 4" key="1">
    <citation type="submission" date="2021-06" db="EMBL/GenBank/DDBJ databases">
        <authorList>
            <person name="Palmer J.M."/>
        </authorList>
    </citation>
    <scope>NUCLEOTIDE SEQUENCE [LARGE SCALE GENOMIC DNA]</scope>
    <source>
        <strain evidence="3 4">MEX-2019</strain>
        <tissue evidence="3">Muscle</tissue>
    </source>
</reference>
<keyword evidence="2" id="KW-0812">Transmembrane</keyword>
<keyword evidence="2" id="KW-1133">Transmembrane helix</keyword>
<protein>
    <recommendedName>
        <fullName evidence="5">cGMP-inhibited 3',5'-cyclic phosphodiesterase A</fullName>
    </recommendedName>
</protein>
<feature type="transmembrane region" description="Helical" evidence="2">
    <location>
        <begin position="172"/>
        <end position="195"/>
    </location>
</feature>
<sequence length="336" mass="36245">MAMSAEACSTSGAQSNSCKKGFGAPDCNGYVKTRVIPRGRDPDCETWLRLMFNKLWSSQRLRSAVCVVSLSVFLAALVKCAGWGAEASGSSADNTLSHSQSPLHFVSGCTAELLQTCWSALSLLFALVCAFFWIGVYLIHCGALIETFLSLLTLCHLGEVAAWSLLDGTDEQLLSSAIAAGVVLLCAAAGALMVARQNQGTSVIVFISVARTISLLSLHKVRAAWRPYVAYLVGVLGILLARYADRLLPKQGTHKEGCTPVTGTREEIPVFKRRRRSSSVIASDMAHSQSNSKSHRRTSLPCIQRDQVRRFCPIQLFCFCFGFSSSDSEFGICGGG</sequence>
<name>A0AAV9RHA4_9TELE</name>
<gene>
    <name evidence="3" type="ORF">CRENBAI_000780</name>
</gene>
<proteinExistence type="predicted"/>
<dbReference type="EMBL" id="JAHHUM010001825">
    <property type="protein sequence ID" value="KAK5608326.1"/>
    <property type="molecule type" value="Genomic_DNA"/>
</dbReference>
<comment type="caution">
    <text evidence="3">The sequence shown here is derived from an EMBL/GenBank/DDBJ whole genome shotgun (WGS) entry which is preliminary data.</text>
</comment>
<feature type="compositionally biased region" description="Polar residues" evidence="1">
    <location>
        <begin position="278"/>
        <end position="292"/>
    </location>
</feature>
<accession>A0AAV9RHA4</accession>